<comment type="caution">
    <text evidence="2">The sequence shown here is derived from an EMBL/GenBank/DDBJ whole genome shotgun (WGS) entry which is preliminary data.</text>
</comment>
<gene>
    <name evidence="2" type="ORF">SNE33_10040</name>
</gene>
<reference evidence="2 3" key="1">
    <citation type="journal article" date="2017" name="Curr. Microbiol.">
        <title>Lysobacter zhanggongensis sp. nov. Isolated from a Pit Mud.</title>
        <authorList>
            <person name="Zhang X.F."/>
            <person name="Wang H.H."/>
            <person name="Sun X.Y."/>
            <person name="Pan C.M."/>
        </authorList>
    </citation>
    <scope>NUCLEOTIDE SEQUENCE [LARGE SCALE GENOMIC DNA]</scope>
    <source>
        <strain evidence="2 3">ZGLJ7-1</strain>
    </source>
</reference>
<keyword evidence="1" id="KW-0812">Transmembrane</keyword>
<feature type="transmembrane region" description="Helical" evidence="1">
    <location>
        <begin position="21"/>
        <end position="38"/>
    </location>
</feature>
<evidence type="ECO:0000256" key="1">
    <source>
        <dbReference type="SAM" id="Phobius"/>
    </source>
</evidence>
<feature type="transmembrane region" description="Helical" evidence="1">
    <location>
        <begin position="69"/>
        <end position="90"/>
    </location>
</feature>
<accession>A0ABU7YRR1</accession>
<evidence type="ECO:0000313" key="2">
    <source>
        <dbReference type="EMBL" id="MEG3158216.1"/>
    </source>
</evidence>
<keyword evidence="1" id="KW-1133">Transmembrane helix</keyword>
<dbReference type="RefSeq" id="WP_412700174.1">
    <property type="nucleotide sequence ID" value="NZ_JAXGFO010000058.1"/>
</dbReference>
<dbReference type="EMBL" id="JAXGFO010000058">
    <property type="protein sequence ID" value="MEG3158216.1"/>
    <property type="molecule type" value="Genomic_DNA"/>
</dbReference>
<protein>
    <recommendedName>
        <fullName evidence="4">DUF3649 domain-containing protein</fullName>
    </recommendedName>
</protein>
<feature type="transmembrane region" description="Helical" evidence="1">
    <location>
        <begin position="44"/>
        <end position="62"/>
    </location>
</feature>
<keyword evidence="3" id="KW-1185">Reference proteome</keyword>
<evidence type="ECO:0000313" key="3">
    <source>
        <dbReference type="Proteomes" id="UP001334501"/>
    </source>
</evidence>
<sequence length="91" mass="9772">MFKKNPEHSQALASLTPGQRAAFIASGIGAIFPVLFLAVIQPVYWLAAFQFACLAVLSYIRWQAPAFRGSLIVFILALLACIVAIMAGFAA</sequence>
<organism evidence="2 3">
    <name type="scientific">Lysobacter zhanggongensis</name>
    <dbReference type="NCBI Taxonomy" id="1774951"/>
    <lineage>
        <taxon>Bacteria</taxon>
        <taxon>Pseudomonadati</taxon>
        <taxon>Pseudomonadota</taxon>
        <taxon>Gammaproteobacteria</taxon>
        <taxon>Lysobacterales</taxon>
        <taxon>Lysobacteraceae</taxon>
        <taxon>Lysobacter</taxon>
    </lineage>
</organism>
<name>A0ABU7YRR1_9GAMM</name>
<dbReference type="Proteomes" id="UP001334501">
    <property type="component" value="Unassembled WGS sequence"/>
</dbReference>
<keyword evidence="1" id="KW-0472">Membrane</keyword>
<evidence type="ECO:0008006" key="4">
    <source>
        <dbReference type="Google" id="ProtNLM"/>
    </source>
</evidence>
<proteinExistence type="predicted"/>